<proteinExistence type="predicted"/>
<evidence type="ECO:0000313" key="1">
    <source>
        <dbReference type="EMBL" id="MDM8158004.1"/>
    </source>
</evidence>
<name>A0ABT7UEH6_9FIRM</name>
<gene>
    <name evidence="1" type="ORF">QUV96_10215</name>
</gene>
<sequence>MASIDEKKQNFKRIAEKRTEKIIDDLRLLGNLSNTSNYEYSSEDVEKIFNTLSNELMTVRSKFNSKKKKGAFKL</sequence>
<protein>
    <recommendedName>
        <fullName evidence="3">Aspartyl-phosphate phosphatase Spo0E family protein</fullName>
    </recommendedName>
</protein>
<comment type="caution">
    <text evidence="1">The sequence shown here is derived from an EMBL/GenBank/DDBJ whole genome shotgun (WGS) entry which is preliminary data.</text>
</comment>
<evidence type="ECO:0000313" key="2">
    <source>
        <dbReference type="Proteomes" id="UP001529340"/>
    </source>
</evidence>
<reference evidence="1 2" key="2">
    <citation type="submission" date="2023-06" db="EMBL/GenBank/DDBJ databases">
        <title>Identification and characterization of horizontal gene transfer across gut microbiota members of farm animals based on homology search.</title>
        <authorList>
            <person name="Schwarzerova J."/>
            <person name="Nykrynova M."/>
            <person name="Jureckova K."/>
            <person name="Cejkova D."/>
            <person name="Rychlik I."/>
        </authorList>
    </citation>
    <scope>NUCLEOTIDE SEQUENCE [LARGE SCALE GENOMIC DNA]</scope>
    <source>
        <strain evidence="1 2">ET39</strain>
    </source>
</reference>
<organism evidence="1 2">
    <name type="scientific">Amedibacillus dolichus</name>
    <dbReference type="NCBI Taxonomy" id="31971"/>
    <lineage>
        <taxon>Bacteria</taxon>
        <taxon>Bacillati</taxon>
        <taxon>Bacillota</taxon>
        <taxon>Erysipelotrichia</taxon>
        <taxon>Erysipelotrichales</taxon>
        <taxon>Erysipelotrichaceae</taxon>
        <taxon>Amedibacillus</taxon>
    </lineage>
</organism>
<evidence type="ECO:0008006" key="3">
    <source>
        <dbReference type="Google" id="ProtNLM"/>
    </source>
</evidence>
<dbReference type="Proteomes" id="UP001529340">
    <property type="component" value="Unassembled WGS sequence"/>
</dbReference>
<keyword evidence="2" id="KW-1185">Reference proteome</keyword>
<reference evidence="1 2" key="3">
    <citation type="submission" date="2023-06" db="EMBL/GenBank/DDBJ databases">
        <authorList>
            <person name="Zeman M."/>
            <person name="Kubasova T."/>
            <person name="Jahodarova E."/>
            <person name="Nykrynova M."/>
            <person name="Rychlik I."/>
        </authorList>
    </citation>
    <scope>NUCLEOTIDE SEQUENCE [LARGE SCALE GENOMIC DNA]</scope>
    <source>
        <strain evidence="1 2">ET39</strain>
    </source>
</reference>
<reference evidence="2" key="1">
    <citation type="submission" date="2023-06" db="EMBL/GenBank/DDBJ databases">
        <title>Identification and characterization of horizontal gene transfer across gut microbiota members of farm animals based on homology search.</title>
        <authorList>
            <person name="Zeman M."/>
            <person name="Kubasova T."/>
            <person name="Jahodarova E."/>
            <person name="Nykrynova M."/>
            <person name="Rychlik I."/>
        </authorList>
    </citation>
    <scope>NUCLEOTIDE SEQUENCE [LARGE SCALE GENOMIC DNA]</scope>
    <source>
        <strain evidence="2">ET39</strain>
    </source>
</reference>
<dbReference type="RefSeq" id="WP_289608443.1">
    <property type="nucleotide sequence ID" value="NZ_JAUDCG010000059.1"/>
</dbReference>
<dbReference type="EMBL" id="JAUDCG010000059">
    <property type="protein sequence ID" value="MDM8158004.1"/>
    <property type="molecule type" value="Genomic_DNA"/>
</dbReference>
<accession>A0ABT7UEH6</accession>